<evidence type="ECO:0000256" key="7">
    <source>
        <dbReference type="SAM" id="SignalP"/>
    </source>
</evidence>
<evidence type="ECO:0000256" key="5">
    <source>
        <dbReference type="ARBA" id="ARBA00023180"/>
    </source>
</evidence>
<dbReference type="Proteomes" id="UP000694380">
    <property type="component" value="Unplaced"/>
</dbReference>
<evidence type="ECO:0000313" key="9">
    <source>
        <dbReference type="Ensembl" id="ENSCPBP00000013092.1"/>
    </source>
</evidence>
<keyword evidence="3 7" id="KW-0732">Signal</keyword>
<evidence type="ECO:0000256" key="3">
    <source>
        <dbReference type="ARBA" id="ARBA00022729"/>
    </source>
</evidence>
<dbReference type="AlphaFoldDB" id="A0A8C3FRE7"/>
<dbReference type="InterPro" id="IPR023795">
    <property type="entry name" value="Serpin_CS"/>
</dbReference>
<evidence type="ECO:0000256" key="2">
    <source>
        <dbReference type="ARBA" id="ARBA00022690"/>
    </source>
</evidence>
<keyword evidence="10" id="KW-1185">Reference proteome</keyword>
<dbReference type="OMA" id="HTYEDDF"/>
<dbReference type="InterPro" id="IPR036186">
    <property type="entry name" value="Serpin_sf"/>
</dbReference>
<evidence type="ECO:0000256" key="4">
    <source>
        <dbReference type="ARBA" id="ARBA00022900"/>
    </source>
</evidence>
<dbReference type="SUPFAM" id="SSF56574">
    <property type="entry name" value="Serpins"/>
    <property type="match status" value="1"/>
</dbReference>
<dbReference type="PROSITE" id="PS00284">
    <property type="entry name" value="SERPIN"/>
    <property type="match status" value="1"/>
</dbReference>
<evidence type="ECO:0000256" key="1">
    <source>
        <dbReference type="ARBA" id="ARBA00009500"/>
    </source>
</evidence>
<dbReference type="SMART" id="SM00093">
    <property type="entry name" value="SERPIN"/>
    <property type="match status" value="1"/>
</dbReference>
<sequence length="427" mass="48316">MNSALAVCLLLAALCALVHCHHFPHHPTCEDDHKDTNHTEEHALLNQACVKQGTSYADFTFRFYKQAILAEADKNVFFSPVSIATAFAMLAMGAKSATRTQIFEGMGFSLTEIQEEEIHESFHHHIHMMNCPNNKIQTSMGNALFIATEFKALEKFLQDVKTFYETEYFSTDFHNSKEAAKKINGYVEKKTRGKIPELVGYLDPNTIMVLVNYIYFKGKAWTSWENPFDPFHTLEEDFLVDEKTSVKVRMMRRDTDYESHYDNQLSCWLVQIPYNGNAKALFILPDEGKMKQLEAALLKETVLFHHHVVFFVDRSINLYIPKFSISGSYDVKVLFEKMGITDVFSSHADLSGIAGTSNLHVSKAIHKAVLNVHENGTEAAAATAIVVSKLLRPSITIKFNRPFVVMIVDKATLSTIFMGKIVNPTIK</sequence>
<dbReference type="InterPro" id="IPR023796">
    <property type="entry name" value="Serpin_dom"/>
</dbReference>
<feature type="signal peptide" evidence="7">
    <location>
        <begin position="1"/>
        <end position="20"/>
    </location>
</feature>
<dbReference type="GO" id="GO:0005615">
    <property type="term" value="C:extracellular space"/>
    <property type="evidence" value="ECO:0007669"/>
    <property type="project" value="InterPro"/>
</dbReference>
<dbReference type="PANTHER" id="PTHR11461:SF165">
    <property type="entry name" value="ALPHA-1-ANTITRYPSIN"/>
    <property type="match status" value="1"/>
</dbReference>
<dbReference type="Ensembl" id="ENSCPBT00000015557.1">
    <property type="protein sequence ID" value="ENSCPBP00000013092.1"/>
    <property type="gene ID" value="ENSCPBG00000009829.1"/>
</dbReference>
<protein>
    <recommendedName>
        <fullName evidence="8">Serpin domain-containing protein</fullName>
    </recommendedName>
</protein>
<keyword evidence="4" id="KW-0722">Serine protease inhibitor</keyword>
<dbReference type="InterPro" id="IPR042185">
    <property type="entry name" value="Serpin_sf_2"/>
</dbReference>
<dbReference type="Gene3D" id="3.30.497.10">
    <property type="entry name" value="Antithrombin, subunit I, domain 2"/>
    <property type="match status" value="1"/>
</dbReference>
<dbReference type="InterPro" id="IPR000215">
    <property type="entry name" value="Serpin_fam"/>
</dbReference>
<reference evidence="9" key="2">
    <citation type="submission" date="2025-09" db="UniProtKB">
        <authorList>
            <consortium name="Ensembl"/>
        </authorList>
    </citation>
    <scope>IDENTIFICATION</scope>
</reference>
<gene>
    <name evidence="9" type="primary">LOC101933012</name>
</gene>
<accession>A0A8C3FRE7</accession>
<proteinExistence type="inferred from homology"/>
<dbReference type="PANTHER" id="PTHR11461">
    <property type="entry name" value="SERINE PROTEASE INHIBITOR, SERPIN"/>
    <property type="match status" value="1"/>
</dbReference>
<evidence type="ECO:0000256" key="6">
    <source>
        <dbReference type="RuleBase" id="RU000411"/>
    </source>
</evidence>
<dbReference type="InterPro" id="IPR042178">
    <property type="entry name" value="Serpin_sf_1"/>
</dbReference>
<dbReference type="FunFam" id="2.30.39.10:FF:000003">
    <property type="entry name" value="alpha-1-antitrypsin isoform X1"/>
    <property type="match status" value="1"/>
</dbReference>
<dbReference type="FunFam" id="2.10.310.10:FF:000001">
    <property type="entry name" value="Serpin family A member 1"/>
    <property type="match status" value="1"/>
</dbReference>
<comment type="similarity">
    <text evidence="1 6">Belongs to the serpin family.</text>
</comment>
<keyword evidence="2" id="KW-0646">Protease inhibitor</keyword>
<name>A0A8C3FRE7_CHRPI</name>
<dbReference type="GeneTree" id="ENSGT00940000164389"/>
<dbReference type="Gene3D" id="2.30.39.10">
    <property type="entry name" value="Alpha-1-antitrypsin, domain 1"/>
    <property type="match status" value="1"/>
</dbReference>
<evidence type="ECO:0000259" key="8">
    <source>
        <dbReference type="SMART" id="SM00093"/>
    </source>
</evidence>
<organism evidence="9 10">
    <name type="scientific">Chrysemys picta bellii</name>
    <name type="common">Western painted turtle</name>
    <name type="synonym">Emys bellii</name>
    <dbReference type="NCBI Taxonomy" id="8478"/>
    <lineage>
        <taxon>Eukaryota</taxon>
        <taxon>Metazoa</taxon>
        <taxon>Chordata</taxon>
        <taxon>Craniata</taxon>
        <taxon>Vertebrata</taxon>
        <taxon>Euteleostomi</taxon>
        <taxon>Archelosauria</taxon>
        <taxon>Testudinata</taxon>
        <taxon>Testudines</taxon>
        <taxon>Cryptodira</taxon>
        <taxon>Durocryptodira</taxon>
        <taxon>Testudinoidea</taxon>
        <taxon>Emydidae</taxon>
        <taxon>Chrysemys</taxon>
    </lineage>
</organism>
<dbReference type="FunFam" id="3.30.497.10:FF:000001">
    <property type="entry name" value="Serine protease inhibitor"/>
    <property type="match status" value="1"/>
</dbReference>
<dbReference type="Pfam" id="PF00079">
    <property type="entry name" value="Serpin"/>
    <property type="match status" value="1"/>
</dbReference>
<dbReference type="GO" id="GO:0004867">
    <property type="term" value="F:serine-type endopeptidase inhibitor activity"/>
    <property type="evidence" value="ECO:0007669"/>
    <property type="project" value="UniProtKB-KW"/>
</dbReference>
<reference evidence="9" key="1">
    <citation type="submission" date="2025-08" db="UniProtKB">
        <authorList>
            <consortium name="Ensembl"/>
        </authorList>
    </citation>
    <scope>IDENTIFICATION</scope>
</reference>
<evidence type="ECO:0000313" key="10">
    <source>
        <dbReference type="Proteomes" id="UP000694380"/>
    </source>
</evidence>
<feature type="chain" id="PRO_5034311242" description="Serpin domain-containing protein" evidence="7">
    <location>
        <begin position="21"/>
        <end position="427"/>
    </location>
</feature>
<keyword evidence="5" id="KW-0325">Glycoprotein</keyword>
<feature type="domain" description="Serpin" evidence="8">
    <location>
        <begin position="61"/>
        <end position="424"/>
    </location>
</feature>